<evidence type="ECO:0000256" key="1">
    <source>
        <dbReference type="ARBA" id="ARBA00007913"/>
    </source>
</evidence>
<dbReference type="Pfam" id="PF13086">
    <property type="entry name" value="AAA_11"/>
    <property type="match status" value="1"/>
</dbReference>
<dbReference type="Proteomes" id="UP000199550">
    <property type="component" value="Unassembled WGS sequence"/>
</dbReference>
<evidence type="ECO:0000313" key="9">
    <source>
        <dbReference type="EMBL" id="SFL65469.1"/>
    </source>
</evidence>
<keyword evidence="4 9" id="KW-0347">Helicase</keyword>
<dbReference type="InterPro" id="IPR016834">
    <property type="entry name" value="UCP026306"/>
</dbReference>
<dbReference type="InterPro" id="IPR050534">
    <property type="entry name" value="Coronavir_polyprotein_1ab"/>
</dbReference>
<dbReference type="PANTHER" id="PTHR43788:SF8">
    <property type="entry name" value="DNA-BINDING PROTEIN SMUBP-2"/>
    <property type="match status" value="1"/>
</dbReference>
<feature type="domain" description="Phospholipase D-like" evidence="8">
    <location>
        <begin position="978"/>
        <end position="1102"/>
    </location>
</feature>
<dbReference type="AlphaFoldDB" id="A0A1I4JFX7"/>
<keyword evidence="2" id="KW-0547">Nucleotide-binding</keyword>
<evidence type="ECO:0000256" key="4">
    <source>
        <dbReference type="ARBA" id="ARBA00022806"/>
    </source>
</evidence>
<keyword evidence="5" id="KW-0067">ATP-binding</keyword>
<dbReference type="Pfam" id="PF13091">
    <property type="entry name" value="PLDc_2"/>
    <property type="match status" value="1"/>
</dbReference>
<reference evidence="10" key="1">
    <citation type="submission" date="2016-10" db="EMBL/GenBank/DDBJ databases">
        <authorList>
            <person name="Varghese N."/>
            <person name="Submissions S."/>
        </authorList>
    </citation>
    <scope>NUCLEOTIDE SEQUENCE [LARGE SCALE GENOMIC DNA]</scope>
    <source>
        <strain evidence="10">DSM 16199</strain>
    </source>
</reference>
<dbReference type="GO" id="GO:0043139">
    <property type="term" value="F:5'-3' DNA helicase activity"/>
    <property type="evidence" value="ECO:0007669"/>
    <property type="project" value="TreeGrafter"/>
</dbReference>
<dbReference type="GO" id="GO:0005524">
    <property type="term" value="F:ATP binding"/>
    <property type="evidence" value="ECO:0007669"/>
    <property type="project" value="UniProtKB-KW"/>
</dbReference>
<dbReference type="SUPFAM" id="SSF56024">
    <property type="entry name" value="Phospholipase D/nuclease"/>
    <property type="match status" value="1"/>
</dbReference>
<protein>
    <submittedName>
        <fullName evidence="9">Superfamily I DNA and/or RNA helicase</fullName>
    </submittedName>
</protein>
<dbReference type="SUPFAM" id="SSF52540">
    <property type="entry name" value="P-loop containing nucleoside triphosphate hydrolases"/>
    <property type="match status" value="1"/>
</dbReference>
<dbReference type="PANTHER" id="PTHR43788">
    <property type="entry name" value="DNA2/NAM7 HELICASE FAMILY MEMBER"/>
    <property type="match status" value="1"/>
</dbReference>
<dbReference type="GO" id="GO:0016787">
    <property type="term" value="F:hydrolase activity"/>
    <property type="evidence" value="ECO:0007669"/>
    <property type="project" value="UniProtKB-KW"/>
</dbReference>
<proteinExistence type="inferred from homology"/>
<dbReference type="Gene3D" id="3.40.50.300">
    <property type="entry name" value="P-loop containing nucleotide triphosphate hydrolases"/>
    <property type="match status" value="3"/>
</dbReference>
<evidence type="ECO:0000313" key="10">
    <source>
        <dbReference type="Proteomes" id="UP000199550"/>
    </source>
</evidence>
<organism evidence="9 10">
    <name type="scientific">Loktanella salsilacus</name>
    <dbReference type="NCBI Taxonomy" id="195913"/>
    <lineage>
        <taxon>Bacteria</taxon>
        <taxon>Pseudomonadati</taxon>
        <taxon>Pseudomonadota</taxon>
        <taxon>Alphaproteobacteria</taxon>
        <taxon>Rhodobacterales</taxon>
        <taxon>Roseobacteraceae</taxon>
        <taxon>Loktanella</taxon>
    </lineage>
</organism>
<comment type="similarity">
    <text evidence="1">Belongs to the DNA2/NAM7 helicase family.</text>
</comment>
<name>A0A1I4JFX7_9RHOB</name>
<feature type="domain" description="DNA2/NAM7 helicase helicase" evidence="6">
    <location>
        <begin position="232"/>
        <end position="302"/>
    </location>
</feature>
<dbReference type="InterPro" id="IPR041679">
    <property type="entry name" value="DNA2/NAM7-like_C"/>
</dbReference>
<keyword evidence="10" id="KW-1185">Reference proteome</keyword>
<evidence type="ECO:0000256" key="3">
    <source>
        <dbReference type="ARBA" id="ARBA00022801"/>
    </source>
</evidence>
<gene>
    <name evidence="9" type="ORF">SAMN04488004_1376</name>
</gene>
<dbReference type="InterPro" id="IPR047187">
    <property type="entry name" value="SF1_C_Upf1"/>
</dbReference>
<keyword evidence="3" id="KW-0378">Hydrolase</keyword>
<evidence type="ECO:0000256" key="5">
    <source>
        <dbReference type="ARBA" id="ARBA00022840"/>
    </source>
</evidence>
<dbReference type="InterPro" id="IPR027417">
    <property type="entry name" value="P-loop_NTPase"/>
</dbReference>
<dbReference type="Gene3D" id="3.30.870.10">
    <property type="entry name" value="Endonuclease Chain A"/>
    <property type="match status" value="1"/>
</dbReference>
<evidence type="ECO:0000259" key="7">
    <source>
        <dbReference type="Pfam" id="PF13087"/>
    </source>
</evidence>
<dbReference type="RefSeq" id="WP_175499480.1">
    <property type="nucleotide sequence ID" value="NZ_FOTF01000037.1"/>
</dbReference>
<dbReference type="CDD" id="cd18808">
    <property type="entry name" value="SF1_C_Upf1"/>
    <property type="match status" value="1"/>
</dbReference>
<evidence type="ECO:0000256" key="2">
    <source>
        <dbReference type="ARBA" id="ARBA00022741"/>
    </source>
</evidence>
<dbReference type="Pfam" id="PF13087">
    <property type="entry name" value="AAA_12"/>
    <property type="match status" value="1"/>
</dbReference>
<accession>A0A1I4JFX7</accession>
<dbReference type="InterPro" id="IPR025202">
    <property type="entry name" value="PLD-like_dom"/>
</dbReference>
<evidence type="ECO:0000259" key="8">
    <source>
        <dbReference type="Pfam" id="PF13091"/>
    </source>
</evidence>
<dbReference type="STRING" id="195913.SAMN04488004_1376"/>
<feature type="domain" description="DNA2/NAM7 helicase-like C-terminal" evidence="7">
    <location>
        <begin position="752"/>
        <end position="920"/>
    </location>
</feature>
<sequence length="1126" mass="123433">MSELQRHARLSKNAMVTGRLPPRQTQILFKDRDESEGTVPIRLWPRVYARQLNHGTARQDGLPDALAPLVSEAVLTREGYILPGRTLVPRDLLEPLTSGALSLGTTEAQDMFLANGGFGQEHSINAHAEGWARYLKFCDELLGEICGDNFDCEGHFTERNPGFFEIADDASAMVRGILSLYDDLAQEDDIPALVRSYARVKPLPLSSSLPRPYALSDRLGHSNDVFPTAQNQRDVLAHLAMATHGEIIAVNGPPGTGKTTMLLSAIAGLWVKAAAEESDPPVIVAASANNQAVTNIIDAFEKDYATGTGVFAGRWLPDIKSFGLFLSSFAREEEASKRYQTESFIKKLETPTYVSRAQADYLSKAQKAFDDEGLESVEQVTKRLHDRIKTGIERLAKLDTEYAEKLRTQAALTAELGLDPASALTERENRLASAQKSLSDADTLAHQWDSHVANESALLAFFSFLPSVARKRLAAARAVIRGAGFNDLADQLEHVASVGTKIRDHRSNAKSEVATALESVKHAGALIGSAKTAVDLWDTETEELSSALAGAEIDDIDSFADCQIRFPLFLLATHYWEGRWLMEMEKVLPDIEKEQKRTGKKAVVPRWHRRMMLTPCAVATFATLPSKMICKVKKGNAFVDDYLYGFIDLLIIDEAGQVLPEIAAPSLALAKQALIVGDTRQIEPISNIPKSIDLGNLAKFDIIPKEMDETALTEFLSSGFLSHTGSVMACAQNACHYQPYPDLDRGLYLFEHRRCFDEIIAFSNALCYKGHLQPKRGQAHGLDLPPMGYLHIDGAAFSAGGSRFNPTEAHTIAAWLVAHREPLERQYRQKIEGLVAIVTPFGRQAQELKQACAAAGIRTMGAGAMTIGTVHSLQGAERSVVIFSPGYAKGADGTFIDSSTSMLNVAVSRAKDNFLVFGDMDLFSLASSSSPRGLLGTFLFAKSENALEFDIQPREDLEKKAAEVRMLRDADDHDIFLRDILTTARKTVEIVSPWTIKGTMEKNGFLSLLQEAALRGVKIDVYADPVLNAKINDSGVSQYAEAEAALTAIGVSFHPVRQLHSKIVTADEDVFCIGSYNWLSADRVGKYARHETSLVYSGDQMATEIGRFRENLALRNSSTPSLALEN</sequence>
<evidence type="ECO:0000259" key="6">
    <source>
        <dbReference type="Pfam" id="PF13086"/>
    </source>
</evidence>
<dbReference type="EMBL" id="FOTF01000037">
    <property type="protein sequence ID" value="SFL65469.1"/>
    <property type="molecule type" value="Genomic_DNA"/>
</dbReference>
<dbReference type="InterPro" id="IPR041677">
    <property type="entry name" value="DNA2/NAM7_AAA_11"/>
</dbReference>
<dbReference type="PIRSF" id="PIRSF026306">
    <property type="entry name" value="UCP026306"/>
    <property type="match status" value="1"/>
</dbReference>